<proteinExistence type="predicted"/>
<sequence>MKGPFTDFETVKVPFTGIEPVAGRSGDADGSVKGTFTDSESVKVPFTTFRQAEARHTAAPATPVLAILPHPHPSAAHLGAPPRRTPHPSAHP</sequence>
<dbReference type="AlphaFoldDB" id="A0A419I4W0"/>
<evidence type="ECO:0000313" key="2">
    <source>
        <dbReference type="EMBL" id="RJQ85541.1"/>
    </source>
</evidence>
<reference evidence="2 3" key="1">
    <citation type="submission" date="2018-09" db="EMBL/GenBank/DDBJ databases">
        <title>YIM PH 21725 draft genome.</title>
        <authorList>
            <person name="Miao C."/>
        </authorList>
    </citation>
    <scope>NUCLEOTIDE SEQUENCE [LARGE SCALE GENOMIC DNA]</scope>
    <source>
        <strain evidence="3">YIM PH21725</strain>
    </source>
</reference>
<keyword evidence="3" id="KW-1185">Reference proteome</keyword>
<dbReference type="EMBL" id="QZFV01000077">
    <property type="protein sequence ID" value="RJQ85541.1"/>
    <property type="molecule type" value="Genomic_DNA"/>
</dbReference>
<organism evidence="2 3">
    <name type="scientific">Amycolatopsis panacis</name>
    <dbReference type="NCBI Taxonomy" id="2340917"/>
    <lineage>
        <taxon>Bacteria</taxon>
        <taxon>Bacillati</taxon>
        <taxon>Actinomycetota</taxon>
        <taxon>Actinomycetes</taxon>
        <taxon>Pseudonocardiales</taxon>
        <taxon>Pseudonocardiaceae</taxon>
        <taxon>Amycolatopsis</taxon>
    </lineage>
</organism>
<name>A0A419I4W0_9PSEU</name>
<comment type="caution">
    <text evidence="2">The sequence shown here is derived from an EMBL/GenBank/DDBJ whole genome shotgun (WGS) entry which is preliminary data.</text>
</comment>
<protein>
    <submittedName>
        <fullName evidence="2">Uncharacterized protein</fullName>
    </submittedName>
</protein>
<dbReference type="Proteomes" id="UP000285112">
    <property type="component" value="Unassembled WGS sequence"/>
</dbReference>
<accession>A0A419I4W0</accession>
<evidence type="ECO:0000256" key="1">
    <source>
        <dbReference type="SAM" id="MobiDB-lite"/>
    </source>
</evidence>
<evidence type="ECO:0000313" key="3">
    <source>
        <dbReference type="Proteomes" id="UP000285112"/>
    </source>
</evidence>
<gene>
    <name evidence="2" type="ORF">D5S19_13365</name>
</gene>
<feature type="non-terminal residue" evidence="2">
    <location>
        <position position="92"/>
    </location>
</feature>
<feature type="region of interest" description="Disordered" evidence="1">
    <location>
        <begin position="67"/>
        <end position="92"/>
    </location>
</feature>